<dbReference type="RefSeq" id="WP_264776884.1">
    <property type="nucleotide sequence ID" value="NZ_AP026560.1"/>
</dbReference>
<evidence type="ECO:0000256" key="3">
    <source>
        <dbReference type="SAM" id="SignalP"/>
    </source>
</evidence>
<dbReference type="Pfam" id="PF03938">
    <property type="entry name" value="OmpH"/>
    <property type="match status" value="1"/>
</dbReference>
<organism evidence="4 5">
    <name type="scientific">Deinococcus aetherius</name>
    <dbReference type="NCBI Taxonomy" id="200252"/>
    <lineage>
        <taxon>Bacteria</taxon>
        <taxon>Thermotogati</taxon>
        <taxon>Deinococcota</taxon>
        <taxon>Deinococci</taxon>
        <taxon>Deinococcales</taxon>
        <taxon>Deinococcaceae</taxon>
        <taxon>Deinococcus</taxon>
    </lineage>
</organism>
<keyword evidence="2 3" id="KW-0732">Signal</keyword>
<comment type="similarity">
    <text evidence="1">Belongs to the Skp family.</text>
</comment>
<feature type="chain" id="PRO_5045041879" evidence="3">
    <location>
        <begin position="20"/>
        <end position="158"/>
    </location>
</feature>
<dbReference type="EMBL" id="AP026560">
    <property type="protein sequence ID" value="BDP41099.1"/>
    <property type="molecule type" value="Genomic_DNA"/>
</dbReference>
<keyword evidence="5" id="KW-1185">Reference proteome</keyword>
<name>A0ABM8ABI2_9DEIO</name>
<evidence type="ECO:0000313" key="4">
    <source>
        <dbReference type="EMBL" id="BDP41099.1"/>
    </source>
</evidence>
<dbReference type="SUPFAM" id="SSF111384">
    <property type="entry name" value="OmpH-like"/>
    <property type="match status" value="1"/>
</dbReference>
<evidence type="ECO:0000256" key="1">
    <source>
        <dbReference type="ARBA" id="ARBA00009091"/>
    </source>
</evidence>
<reference evidence="4" key="1">
    <citation type="submission" date="2022-07" db="EMBL/GenBank/DDBJ databases">
        <title>Complete Genome Sequence of the Radioresistant Bacterium Deinococcus aetherius ST0316, Isolated from the Air Dust collected in Lower Stratosphere above Japan.</title>
        <authorList>
            <person name="Satoh K."/>
            <person name="Hagiwara K."/>
            <person name="Katsumata K."/>
            <person name="Kubo A."/>
            <person name="Yokobori S."/>
            <person name="Yamagishi A."/>
            <person name="Oono Y."/>
            <person name="Narumi I."/>
        </authorList>
    </citation>
    <scope>NUCLEOTIDE SEQUENCE</scope>
    <source>
        <strain evidence="4">ST0316</strain>
    </source>
</reference>
<proteinExistence type="inferred from homology"/>
<sequence>MKPALLILPLALLATVPHAAQTRARVGIVDVQQVVAALPGSAGYLSLSKRVDADLKGKQAKLQQLISRANASRSAADIQAAQRAQREFLSTQQSHQQRLATQFKPLASKLNTTVANVAKGSGFTVVLDRRVAAQSNLVVYANTATTDLTPAVLRAIKK</sequence>
<dbReference type="Gene3D" id="3.30.910.20">
    <property type="entry name" value="Skp domain"/>
    <property type="match status" value="1"/>
</dbReference>
<dbReference type="SMART" id="SM00935">
    <property type="entry name" value="OmpH"/>
    <property type="match status" value="1"/>
</dbReference>
<dbReference type="InterPro" id="IPR005632">
    <property type="entry name" value="Chaperone_Skp"/>
</dbReference>
<dbReference type="PANTHER" id="PTHR35089">
    <property type="entry name" value="CHAPERONE PROTEIN SKP"/>
    <property type="match status" value="1"/>
</dbReference>
<feature type="signal peptide" evidence="3">
    <location>
        <begin position="1"/>
        <end position="19"/>
    </location>
</feature>
<gene>
    <name evidence="4" type="ORF">DAETH_10680</name>
</gene>
<evidence type="ECO:0000313" key="5">
    <source>
        <dbReference type="Proteomes" id="UP001064971"/>
    </source>
</evidence>
<evidence type="ECO:0000256" key="2">
    <source>
        <dbReference type="ARBA" id="ARBA00022729"/>
    </source>
</evidence>
<dbReference type="PANTHER" id="PTHR35089:SF1">
    <property type="entry name" value="CHAPERONE PROTEIN SKP"/>
    <property type="match status" value="1"/>
</dbReference>
<protein>
    <submittedName>
        <fullName evidence="4">Uncharacterized protein</fullName>
    </submittedName>
</protein>
<dbReference type="InterPro" id="IPR024930">
    <property type="entry name" value="Skp_dom_sf"/>
</dbReference>
<accession>A0ABM8ABI2</accession>
<dbReference type="Proteomes" id="UP001064971">
    <property type="component" value="Chromosome"/>
</dbReference>